<dbReference type="Proteomes" id="UP000028123">
    <property type="component" value="Unassembled WGS sequence"/>
</dbReference>
<dbReference type="Pfam" id="PF07291">
    <property type="entry name" value="MauE"/>
    <property type="match status" value="1"/>
</dbReference>
<dbReference type="RefSeq" id="WP_051775510.1">
    <property type="nucleotide sequence ID" value="NZ_JNVM01000018.1"/>
</dbReference>
<comment type="subcellular location">
    <subcellularLocation>
        <location evidence="1">Membrane</location>
        <topology evidence="1">Multi-pass membrane protein</topology>
    </subcellularLocation>
</comment>
<dbReference type="InterPro" id="IPR009908">
    <property type="entry name" value="Methylamine_util_MauE"/>
</dbReference>
<evidence type="ECO:0000256" key="4">
    <source>
        <dbReference type="ARBA" id="ARBA00023136"/>
    </source>
</evidence>
<comment type="caution">
    <text evidence="7">The sequence shown here is derived from an EMBL/GenBank/DDBJ whole genome shotgun (WGS) entry which is preliminary data.</text>
</comment>
<reference evidence="7 8" key="1">
    <citation type="submission" date="2014-06" db="EMBL/GenBank/DDBJ databases">
        <title>Draft genome sequence of Paenibacillus sp. MSt1.</title>
        <authorList>
            <person name="Aw Y.K."/>
            <person name="Ong K.S."/>
            <person name="Gan H.M."/>
            <person name="Lee S.M."/>
        </authorList>
    </citation>
    <scope>NUCLEOTIDE SEQUENCE [LARGE SCALE GENOMIC DNA]</scope>
    <source>
        <strain evidence="7 8">MSt1</strain>
    </source>
</reference>
<dbReference type="GO" id="GO:0016020">
    <property type="term" value="C:membrane"/>
    <property type="evidence" value="ECO:0007669"/>
    <property type="project" value="UniProtKB-SubCell"/>
</dbReference>
<keyword evidence="4 5" id="KW-0472">Membrane</keyword>
<feature type="domain" description="Methylamine utilisation protein MauE" evidence="6">
    <location>
        <begin position="5"/>
        <end position="126"/>
    </location>
</feature>
<evidence type="ECO:0000313" key="7">
    <source>
        <dbReference type="EMBL" id="KEQ23907.1"/>
    </source>
</evidence>
<keyword evidence="8" id="KW-1185">Reference proteome</keyword>
<evidence type="ECO:0000259" key="6">
    <source>
        <dbReference type="Pfam" id="PF07291"/>
    </source>
</evidence>
<dbReference type="GO" id="GO:0030416">
    <property type="term" value="P:methylamine metabolic process"/>
    <property type="evidence" value="ECO:0007669"/>
    <property type="project" value="InterPro"/>
</dbReference>
<dbReference type="OrthoDB" id="2620054at2"/>
<gene>
    <name evidence="7" type="ORF">ET33_11505</name>
</gene>
<evidence type="ECO:0000256" key="2">
    <source>
        <dbReference type="ARBA" id="ARBA00022692"/>
    </source>
</evidence>
<dbReference type="AlphaFoldDB" id="A0A081NZN4"/>
<evidence type="ECO:0000313" key="8">
    <source>
        <dbReference type="Proteomes" id="UP000028123"/>
    </source>
</evidence>
<name>A0A081NZN4_9BACL</name>
<keyword evidence="3 5" id="KW-1133">Transmembrane helix</keyword>
<feature type="transmembrane region" description="Helical" evidence="5">
    <location>
        <begin position="35"/>
        <end position="65"/>
    </location>
</feature>
<protein>
    <recommendedName>
        <fullName evidence="6">Methylamine utilisation protein MauE domain-containing protein</fullName>
    </recommendedName>
</protein>
<evidence type="ECO:0000256" key="1">
    <source>
        <dbReference type="ARBA" id="ARBA00004141"/>
    </source>
</evidence>
<feature type="transmembrane region" description="Helical" evidence="5">
    <location>
        <begin position="137"/>
        <end position="159"/>
    </location>
</feature>
<feature type="transmembrane region" description="Helical" evidence="5">
    <location>
        <begin position="114"/>
        <end position="131"/>
    </location>
</feature>
<keyword evidence="2 5" id="KW-0812">Transmembrane</keyword>
<sequence>MTGLIAYVLDLTIAVLFFLPFYMKLRSFEGLKVEIYSYGVLPASMLSLAACVVLITEFLLFFLFATGLAEGWKQFAAIGLLSVFTWLTWRKKRSTGAETCACYGNVGFLNRFPVYRNLVLIGILLIDAGLKREPADAYSMLHSLVLVMALSFTVELMTIRWKRKEV</sequence>
<feature type="transmembrane region" description="Helical" evidence="5">
    <location>
        <begin position="71"/>
        <end position="89"/>
    </location>
</feature>
<evidence type="ECO:0000256" key="5">
    <source>
        <dbReference type="SAM" id="Phobius"/>
    </source>
</evidence>
<accession>A0A081NZN4</accession>
<organism evidence="7 8">
    <name type="scientific">Paenibacillus tyrfis</name>
    <dbReference type="NCBI Taxonomy" id="1501230"/>
    <lineage>
        <taxon>Bacteria</taxon>
        <taxon>Bacillati</taxon>
        <taxon>Bacillota</taxon>
        <taxon>Bacilli</taxon>
        <taxon>Bacillales</taxon>
        <taxon>Paenibacillaceae</taxon>
        <taxon>Paenibacillus</taxon>
    </lineage>
</organism>
<dbReference type="EMBL" id="JNVM01000018">
    <property type="protein sequence ID" value="KEQ23907.1"/>
    <property type="molecule type" value="Genomic_DNA"/>
</dbReference>
<feature type="transmembrane region" description="Helical" evidence="5">
    <location>
        <begin position="6"/>
        <end position="23"/>
    </location>
</feature>
<evidence type="ECO:0000256" key="3">
    <source>
        <dbReference type="ARBA" id="ARBA00022989"/>
    </source>
</evidence>
<proteinExistence type="predicted"/>
<dbReference type="eggNOG" id="ENOG5033NTU">
    <property type="taxonomic scope" value="Bacteria"/>
</dbReference>